<dbReference type="GO" id="GO:0004519">
    <property type="term" value="F:endonuclease activity"/>
    <property type="evidence" value="ECO:0007669"/>
    <property type="project" value="UniProtKB-KW"/>
</dbReference>
<feature type="domain" description="YhcG N-terminal" evidence="2">
    <location>
        <begin position="12"/>
        <end position="149"/>
    </location>
</feature>
<evidence type="ECO:0000313" key="3">
    <source>
        <dbReference type="EMBL" id="SEW52363.1"/>
    </source>
</evidence>
<dbReference type="InterPro" id="IPR041527">
    <property type="entry name" value="YhcG_N"/>
</dbReference>
<dbReference type="Pfam" id="PF06250">
    <property type="entry name" value="YhcG_C"/>
    <property type="match status" value="1"/>
</dbReference>
<sequence length="336" mass="39378">MNEKDYKDWLLEIKHKVRQAQLKAVANFNIALIELYWELGKEIVLRQTESKWGDNFLEQLSIDLKRGFPEINGFSRRNLYTIRQWYLFFSQEFEFVPQPVAQLPWSYQRLLISKIKELKIAVQYAKATHKNGWSRTQLEINIKSNYHLRQGKADHNFESTLPKPQSDLAAESIKDPYHFDFLGLEENAQEREIELALTQKITHFMLELGKGFAFVGRQYKLEISESDYFLDLLFYHLHLRCFVVIELKAGKFQPEYAGKLNFYLSAVDSQLKHATDSPSIGMILCRMKDKIEVEYALRDLNKPIGISSFELSEIIPDSLKTQLPTVEEMERELIDG</sequence>
<accession>A0A1I0S8F6</accession>
<dbReference type="InterPro" id="IPR009362">
    <property type="entry name" value="YhcG_C"/>
</dbReference>
<evidence type="ECO:0000259" key="2">
    <source>
        <dbReference type="Pfam" id="PF17761"/>
    </source>
</evidence>
<keyword evidence="3" id="KW-0255">Endonuclease</keyword>
<feature type="domain" description="YhcG PDDEXK nuclease" evidence="1">
    <location>
        <begin position="171"/>
        <end position="324"/>
    </location>
</feature>
<organism evidence="3 4">
    <name type="scientific">Chitinophaga arvensicola</name>
    <dbReference type="NCBI Taxonomy" id="29529"/>
    <lineage>
        <taxon>Bacteria</taxon>
        <taxon>Pseudomonadati</taxon>
        <taxon>Bacteroidota</taxon>
        <taxon>Chitinophagia</taxon>
        <taxon>Chitinophagales</taxon>
        <taxon>Chitinophagaceae</taxon>
        <taxon>Chitinophaga</taxon>
    </lineage>
</organism>
<dbReference type="Proteomes" id="UP000199310">
    <property type="component" value="Unassembled WGS sequence"/>
</dbReference>
<proteinExistence type="predicted"/>
<reference evidence="4" key="1">
    <citation type="submission" date="2016-10" db="EMBL/GenBank/DDBJ databases">
        <authorList>
            <person name="Varghese N."/>
            <person name="Submissions S."/>
        </authorList>
    </citation>
    <scope>NUCLEOTIDE SEQUENCE [LARGE SCALE GENOMIC DNA]</scope>
    <source>
        <strain evidence="4">DSM 3695</strain>
    </source>
</reference>
<keyword evidence="3" id="KW-0540">Nuclease</keyword>
<dbReference type="InterPro" id="IPR053148">
    <property type="entry name" value="PD-DEXK-like_domain"/>
</dbReference>
<evidence type="ECO:0000313" key="4">
    <source>
        <dbReference type="Proteomes" id="UP000199310"/>
    </source>
</evidence>
<protein>
    <submittedName>
        <fullName evidence="3">Predicted nuclease of restriction endonuclease-like (RecB) superfamily, DUF1016 family</fullName>
    </submittedName>
</protein>
<dbReference type="InterPro" id="IPR011856">
    <property type="entry name" value="tRNA_endonuc-like_dom_sf"/>
</dbReference>
<dbReference type="PANTHER" id="PTHR30547">
    <property type="entry name" value="UNCHARACTERIZED PROTEIN YHCG-RELATED"/>
    <property type="match status" value="1"/>
</dbReference>
<dbReference type="RefSeq" id="WP_089898726.1">
    <property type="nucleotide sequence ID" value="NZ_FOJG01000002.1"/>
</dbReference>
<dbReference type="Gene3D" id="3.40.1350.10">
    <property type="match status" value="1"/>
</dbReference>
<gene>
    <name evidence="3" type="ORF">SAMN04488122_4784</name>
</gene>
<keyword evidence="4" id="KW-1185">Reference proteome</keyword>
<dbReference type="OrthoDB" id="9801263at2"/>
<name>A0A1I0S8F6_9BACT</name>
<keyword evidence="3" id="KW-0378">Hydrolase</keyword>
<dbReference type="STRING" id="29529.SAMN04488122_4784"/>
<evidence type="ECO:0000259" key="1">
    <source>
        <dbReference type="Pfam" id="PF06250"/>
    </source>
</evidence>
<dbReference type="AlphaFoldDB" id="A0A1I0S8F6"/>
<dbReference type="PANTHER" id="PTHR30547:SF5">
    <property type="entry name" value="NUCLEASE YHCG-RELATED"/>
    <property type="match status" value="1"/>
</dbReference>
<dbReference type="Pfam" id="PF17761">
    <property type="entry name" value="DUF1016_N"/>
    <property type="match status" value="1"/>
</dbReference>
<dbReference type="EMBL" id="FOJG01000002">
    <property type="protein sequence ID" value="SEW52363.1"/>
    <property type="molecule type" value="Genomic_DNA"/>
</dbReference>
<dbReference type="GO" id="GO:0003676">
    <property type="term" value="F:nucleic acid binding"/>
    <property type="evidence" value="ECO:0007669"/>
    <property type="project" value="InterPro"/>
</dbReference>